<dbReference type="STRING" id="1802443.A2117_01315"/>
<comment type="caution">
    <text evidence="2">The sequence shown here is derived from an EMBL/GenBank/DDBJ whole genome shotgun (WGS) entry which is preliminary data.</text>
</comment>
<proteinExistence type="predicted"/>
<evidence type="ECO:0000313" key="2">
    <source>
        <dbReference type="EMBL" id="OHA62736.1"/>
    </source>
</evidence>
<accession>A0A1G2QQG0</accession>
<sequence length="197" mass="21138">MEKTMKKQEKITKLFPPGKLWVVIGPNGSGKTRFAMGLVAGCAVDENKGALYMPLDKDTKNCASIMANVHSGIPLQSAWTAKAAKVACERLAAAAKALSGAPVYLSDIEPSGLPELIKEVRKFARKEIRLVVIDNAISQRLGTTGKAGATLCGELRKLAKDIKAAVVMVTPRYNKETDGQADAVIELEDVCRKGKQN</sequence>
<dbReference type="InterPro" id="IPR027417">
    <property type="entry name" value="P-loop_NTPase"/>
</dbReference>
<dbReference type="Gene3D" id="3.40.50.300">
    <property type="entry name" value="P-loop containing nucleotide triphosphate hydrolases"/>
    <property type="match status" value="1"/>
</dbReference>
<protein>
    <recommendedName>
        <fullName evidence="1">SF4 helicase domain-containing protein</fullName>
    </recommendedName>
</protein>
<organism evidence="2 3">
    <name type="scientific">Candidatus Wildermuthbacteria bacterium GWA2_46_15</name>
    <dbReference type="NCBI Taxonomy" id="1802443"/>
    <lineage>
        <taxon>Bacteria</taxon>
        <taxon>Candidatus Wildermuthiibacteriota</taxon>
    </lineage>
</organism>
<feature type="domain" description="SF4 helicase" evidence="1">
    <location>
        <begin position="5"/>
        <end position="170"/>
    </location>
</feature>
<dbReference type="Pfam" id="PF03796">
    <property type="entry name" value="DnaB_C"/>
    <property type="match status" value="1"/>
</dbReference>
<dbReference type="InterPro" id="IPR007694">
    <property type="entry name" value="DNA_helicase_DnaB-like_C"/>
</dbReference>
<dbReference type="EMBL" id="MHTO01000004">
    <property type="protein sequence ID" value="OHA62736.1"/>
    <property type="molecule type" value="Genomic_DNA"/>
</dbReference>
<name>A0A1G2QQG0_9BACT</name>
<evidence type="ECO:0000259" key="1">
    <source>
        <dbReference type="Pfam" id="PF03796"/>
    </source>
</evidence>
<dbReference type="GO" id="GO:0005524">
    <property type="term" value="F:ATP binding"/>
    <property type="evidence" value="ECO:0007669"/>
    <property type="project" value="InterPro"/>
</dbReference>
<dbReference type="AlphaFoldDB" id="A0A1G2QQG0"/>
<dbReference type="Proteomes" id="UP000179245">
    <property type="component" value="Unassembled WGS sequence"/>
</dbReference>
<reference evidence="2 3" key="1">
    <citation type="journal article" date="2016" name="Nat. Commun.">
        <title>Thousands of microbial genomes shed light on interconnected biogeochemical processes in an aquifer system.</title>
        <authorList>
            <person name="Anantharaman K."/>
            <person name="Brown C.T."/>
            <person name="Hug L.A."/>
            <person name="Sharon I."/>
            <person name="Castelle C.J."/>
            <person name="Probst A.J."/>
            <person name="Thomas B.C."/>
            <person name="Singh A."/>
            <person name="Wilkins M.J."/>
            <person name="Karaoz U."/>
            <person name="Brodie E.L."/>
            <person name="Williams K.H."/>
            <person name="Hubbard S.S."/>
            <person name="Banfield J.F."/>
        </authorList>
    </citation>
    <scope>NUCLEOTIDE SEQUENCE [LARGE SCALE GENOMIC DNA]</scope>
</reference>
<dbReference type="SUPFAM" id="SSF52540">
    <property type="entry name" value="P-loop containing nucleoside triphosphate hydrolases"/>
    <property type="match status" value="1"/>
</dbReference>
<evidence type="ECO:0000313" key="3">
    <source>
        <dbReference type="Proteomes" id="UP000179245"/>
    </source>
</evidence>
<dbReference type="GO" id="GO:0003678">
    <property type="term" value="F:DNA helicase activity"/>
    <property type="evidence" value="ECO:0007669"/>
    <property type="project" value="InterPro"/>
</dbReference>
<gene>
    <name evidence="2" type="ORF">A2117_01315</name>
</gene>
<dbReference type="GO" id="GO:0006260">
    <property type="term" value="P:DNA replication"/>
    <property type="evidence" value="ECO:0007669"/>
    <property type="project" value="InterPro"/>
</dbReference>